<dbReference type="CDD" id="cd00564">
    <property type="entry name" value="TMP_TenI"/>
    <property type="match status" value="1"/>
</dbReference>
<dbReference type="GO" id="GO:0005524">
    <property type="term" value="F:ATP binding"/>
    <property type="evidence" value="ECO:0007669"/>
    <property type="project" value="UniProtKB-KW"/>
</dbReference>
<dbReference type="InterPro" id="IPR022998">
    <property type="entry name" value="ThiamineP_synth_TenI"/>
</dbReference>
<comment type="catalytic activity">
    <reaction evidence="13">
        <text>4-methyl-5-(2-phosphooxyethyl)-thiazole + 4-amino-2-methyl-5-(diphosphooxymethyl)pyrimidine + H(+) = thiamine phosphate + diphosphate</text>
        <dbReference type="Rhea" id="RHEA:22328"/>
        <dbReference type="ChEBI" id="CHEBI:15378"/>
        <dbReference type="ChEBI" id="CHEBI:33019"/>
        <dbReference type="ChEBI" id="CHEBI:37575"/>
        <dbReference type="ChEBI" id="CHEBI:57841"/>
        <dbReference type="ChEBI" id="CHEBI:58296"/>
        <dbReference type="EC" id="2.5.1.3"/>
    </reaction>
</comment>
<dbReference type="NCBIfam" id="NF006830">
    <property type="entry name" value="PRK09355.1"/>
    <property type="match status" value="1"/>
</dbReference>
<dbReference type="GO" id="GO:0004417">
    <property type="term" value="F:hydroxyethylthiazole kinase activity"/>
    <property type="evidence" value="ECO:0007669"/>
    <property type="project" value="UniProtKB-EC"/>
</dbReference>
<comment type="similarity">
    <text evidence="16">In the C-terminal section; belongs to the Thz kinase family.</text>
</comment>
<comment type="pathway">
    <text evidence="5">Cofactor biosynthesis; thiamine diphosphate biosynthesis; thiamine phosphate from 4-amino-2-methyl-5-diphosphomethylpyrimidine and 4-methyl-5-(2-phosphoethyl)-thiazole: step 1/1.</text>
</comment>
<evidence type="ECO:0000256" key="14">
    <source>
        <dbReference type="ARBA" id="ARBA00047851"/>
    </source>
</evidence>
<dbReference type="GO" id="GO:0004789">
    <property type="term" value="F:thiamine-phosphate diphosphorylase activity"/>
    <property type="evidence" value="ECO:0007669"/>
    <property type="project" value="UniProtKB-EC"/>
</dbReference>
<dbReference type="Gene3D" id="3.40.1190.20">
    <property type="match status" value="1"/>
</dbReference>
<dbReference type="HAMAP" id="MF_00228">
    <property type="entry name" value="Thz_kinase"/>
    <property type="match status" value="1"/>
</dbReference>
<comment type="catalytic activity">
    <reaction evidence="15">
        <text>2-[(2R,5Z)-2-carboxy-4-methylthiazol-5(2H)-ylidene]ethyl phosphate + 4-amino-2-methyl-5-(diphosphooxymethyl)pyrimidine + 2 H(+) = thiamine phosphate + CO2 + diphosphate</text>
        <dbReference type="Rhea" id="RHEA:47844"/>
        <dbReference type="ChEBI" id="CHEBI:15378"/>
        <dbReference type="ChEBI" id="CHEBI:16526"/>
        <dbReference type="ChEBI" id="CHEBI:33019"/>
        <dbReference type="ChEBI" id="CHEBI:37575"/>
        <dbReference type="ChEBI" id="CHEBI:57841"/>
        <dbReference type="ChEBI" id="CHEBI:62899"/>
        <dbReference type="EC" id="2.5.1.3"/>
    </reaction>
</comment>
<evidence type="ECO:0000256" key="8">
    <source>
        <dbReference type="ARBA" id="ARBA00022741"/>
    </source>
</evidence>
<keyword evidence="7" id="KW-0479">Metal-binding</keyword>
<evidence type="ECO:0000256" key="11">
    <source>
        <dbReference type="ARBA" id="ARBA00022842"/>
    </source>
</evidence>
<dbReference type="Gene3D" id="3.20.20.70">
    <property type="entry name" value="Aldolase class I"/>
    <property type="match status" value="1"/>
</dbReference>
<comment type="pathway">
    <text evidence="4">Cofactor biosynthesis; thiamine diphosphate biosynthesis; 4-methyl-5-(2-phosphoethyl)-thiazole from 5-(2-hydroxyethyl)-4-methylthiazole: step 1/1.</text>
</comment>
<keyword evidence="12" id="KW-0784">Thiamine biosynthesis</keyword>
<evidence type="ECO:0000313" key="19">
    <source>
        <dbReference type="EMBL" id="OXG15863.1"/>
    </source>
</evidence>
<dbReference type="SUPFAM" id="SSF51391">
    <property type="entry name" value="Thiamin phosphate synthase"/>
    <property type="match status" value="1"/>
</dbReference>
<evidence type="ECO:0000256" key="17">
    <source>
        <dbReference type="ARBA" id="ARBA00061283"/>
    </source>
</evidence>
<dbReference type="InterPro" id="IPR034291">
    <property type="entry name" value="TMP_synthase"/>
</dbReference>
<dbReference type="Pfam" id="PF02110">
    <property type="entry name" value="HK"/>
    <property type="match status" value="1"/>
</dbReference>
<dbReference type="PANTHER" id="PTHR20857:SF23">
    <property type="entry name" value="THIAMINE BIOSYNTHETIC BIFUNCTIONAL ENZYME"/>
    <property type="match status" value="1"/>
</dbReference>
<accession>A0A854Q6M0</accession>
<dbReference type="SUPFAM" id="SSF53613">
    <property type="entry name" value="Ribokinase-like"/>
    <property type="match status" value="1"/>
</dbReference>
<sequence>MRWGDFWETAHPIHSLYTVSHPSPTFTSGNMPKPTLDYSLYLVTGRELLPPGKDYYESLEESLQGGVTLVQVREKYADTGEFIEIARRTKTICDKYNVPVLINDRIDVHLAVGTAGIHVGQTDCPIGLARSLVGPDAIIGLSVGNVNEAKRAIQQGADYVGIGAVWPTNSKDVTKKKMLGPDGVGEILDLLHGTGVQSVAIGGIHLPNVAQLLHASIAPQSRNTLAGIAIISDIVASPTPREAAKNLREVVQSFKRARSQLANLEAVYGANLFSSPRSVDGFIKEAVHLIDVIKRETPLVNQMTNNVVINDSANVTLAIGASPIMATHPRDVHDLSPAIGALLINFGTITDKAGMLVAGRQANINRKPIIFDPVAIGATPYRQETSVELLAHWQPTIIKGNAGEIGFMAKSTEVASRGVDSVGSGFSDPGAVVKALARKQAAIIVLTGEHDYISDGSTTLKISNGHHYLERITGSGCQLGSVIASFAATARLEHLAKHGEWENASQLVQGDMLAAAVTGVLVYTIAAEVAAAREDVKGPGTFRAALIDELYNLNPEVLRQRAKIEIL</sequence>
<dbReference type="GO" id="GO:0009229">
    <property type="term" value="P:thiamine diphosphate biosynthetic process"/>
    <property type="evidence" value="ECO:0007669"/>
    <property type="project" value="UniProtKB-UniPathway"/>
</dbReference>
<evidence type="ECO:0000256" key="1">
    <source>
        <dbReference type="ARBA" id="ARBA00001771"/>
    </source>
</evidence>
<proteinExistence type="inferred from homology"/>
<dbReference type="PANTHER" id="PTHR20857">
    <property type="entry name" value="THIAMINE-PHOSPHATE PYROPHOSPHORYLASE"/>
    <property type="match status" value="1"/>
</dbReference>
<dbReference type="InterPro" id="IPR036206">
    <property type="entry name" value="ThiamineP_synth_sf"/>
</dbReference>
<evidence type="ECO:0000256" key="9">
    <source>
        <dbReference type="ARBA" id="ARBA00022777"/>
    </source>
</evidence>
<dbReference type="OrthoDB" id="4994at2759"/>
<evidence type="ECO:0000256" key="4">
    <source>
        <dbReference type="ARBA" id="ARBA00004868"/>
    </source>
</evidence>
<comment type="function">
    <text evidence="3">Condenses 4-methyl-5-(beta-hydroxyethyl)thiazole monophosphate (THZ-P) and 2-methyl-4-amino-5-hydroxymethyl pyrimidine pyrophosphate (HMP-PP) to form thiamine monophosphate (TMP).</text>
</comment>
<organism evidence="19 20">
    <name type="scientific">Cryptococcus neoformans Tu259-1</name>
    <dbReference type="NCBI Taxonomy" id="1230072"/>
    <lineage>
        <taxon>Eukaryota</taxon>
        <taxon>Fungi</taxon>
        <taxon>Dikarya</taxon>
        <taxon>Basidiomycota</taxon>
        <taxon>Agaricomycotina</taxon>
        <taxon>Tremellomycetes</taxon>
        <taxon>Tremellales</taxon>
        <taxon>Cryptococcaceae</taxon>
        <taxon>Cryptococcus</taxon>
        <taxon>Cryptococcus neoformans species complex</taxon>
    </lineage>
</organism>
<dbReference type="InterPro" id="IPR029056">
    <property type="entry name" value="Ribokinase-like"/>
</dbReference>
<evidence type="ECO:0000256" key="5">
    <source>
        <dbReference type="ARBA" id="ARBA00005165"/>
    </source>
</evidence>
<keyword evidence="8" id="KW-0547">Nucleotide-binding</keyword>
<dbReference type="GO" id="GO:0009228">
    <property type="term" value="P:thiamine biosynthetic process"/>
    <property type="evidence" value="ECO:0007669"/>
    <property type="project" value="UniProtKB-KW"/>
</dbReference>
<evidence type="ECO:0000256" key="12">
    <source>
        <dbReference type="ARBA" id="ARBA00022977"/>
    </source>
</evidence>
<reference evidence="19 20" key="1">
    <citation type="submission" date="2017-06" db="EMBL/GenBank/DDBJ databases">
        <title>Global population genomics of the pathogenic fungus Cryptococcus neoformans var. grubii.</title>
        <authorList>
            <person name="Cuomo C."/>
            <person name="Litvintseva A."/>
            <person name="Chen Y."/>
            <person name="Young S."/>
            <person name="Zeng Q."/>
            <person name="Chapman S."/>
            <person name="Gujja S."/>
            <person name="Saif S."/>
            <person name="Birren B."/>
        </authorList>
    </citation>
    <scope>NUCLEOTIDE SEQUENCE [LARGE SCALE GENOMIC DNA]</scope>
    <source>
        <strain evidence="19 20">Tu259-1</strain>
    </source>
</reference>
<dbReference type="PRINTS" id="PR01099">
    <property type="entry name" value="HYETHTZKNASE"/>
</dbReference>
<evidence type="ECO:0000256" key="10">
    <source>
        <dbReference type="ARBA" id="ARBA00022840"/>
    </source>
</evidence>
<dbReference type="GO" id="GO:0005737">
    <property type="term" value="C:cytoplasm"/>
    <property type="evidence" value="ECO:0007669"/>
    <property type="project" value="TreeGrafter"/>
</dbReference>
<dbReference type="HAMAP" id="MF_00097">
    <property type="entry name" value="TMP_synthase"/>
    <property type="match status" value="1"/>
</dbReference>
<dbReference type="InterPro" id="IPR000417">
    <property type="entry name" value="Hyethyz_kinase"/>
</dbReference>
<feature type="domain" description="Thiamine phosphate synthase/TenI" evidence="18">
    <location>
        <begin position="40"/>
        <end position="232"/>
    </location>
</feature>
<dbReference type="InterPro" id="IPR013785">
    <property type="entry name" value="Aldolase_TIM"/>
</dbReference>
<keyword evidence="10" id="KW-0067">ATP-binding</keyword>
<evidence type="ECO:0000256" key="3">
    <source>
        <dbReference type="ARBA" id="ARBA00003814"/>
    </source>
</evidence>
<evidence type="ECO:0000256" key="13">
    <source>
        <dbReference type="ARBA" id="ARBA00047334"/>
    </source>
</evidence>
<dbReference type="FunFam" id="3.20.20.70:FF:000104">
    <property type="entry name" value="Thiamine biosynthetic bifunctional enzyme"/>
    <property type="match status" value="1"/>
</dbReference>
<evidence type="ECO:0000256" key="15">
    <source>
        <dbReference type="ARBA" id="ARBA00047883"/>
    </source>
</evidence>
<name>A0A854Q6M0_CRYNE</name>
<evidence type="ECO:0000313" key="20">
    <source>
        <dbReference type="Proteomes" id="UP000199727"/>
    </source>
</evidence>
<protein>
    <submittedName>
        <fullName evidence="19">Hydroxyethylthiazole kinase</fullName>
    </submittedName>
</protein>
<comment type="caution">
    <text evidence="19">The sequence shown here is derived from an EMBL/GenBank/DDBJ whole genome shotgun (WGS) entry which is preliminary data.</text>
</comment>
<dbReference type="EMBL" id="AMKT01000069">
    <property type="protein sequence ID" value="OXG15863.1"/>
    <property type="molecule type" value="Genomic_DNA"/>
</dbReference>
<evidence type="ECO:0000256" key="7">
    <source>
        <dbReference type="ARBA" id="ARBA00022723"/>
    </source>
</evidence>
<dbReference type="NCBIfam" id="TIGR00693">
    <property type="entry name" value="thiE"/>
    <property type="match status" value="1"/>
</dbReference>
<dbReference type="AlphaFoldDB" id="A0A854Q6M0"/>
<keyword evidence="6" id="KW-0808">Transferase</keyword>
<evidence type="ECO:0000256" key="16">
    <source>
        <dbReference type="ARBA" id="ARBA00061146"/>
    </source>
</evidence>
<evidence type="ECO:0000256" key="2">
    <source>
        <dbReference type="ARBA" id="ARBA00001946"/>
    </source>
</evidence>
<keyword evidence="11" id="KW-0460">Magnesium</keyword>
<evidence type="ECO:0000259" key="18">
    <source>
        <dbReference type="Pfam" id="PF02581"/>
    </source>
</evidence>
<comment type="catalytic activity">
    <reaction evidence="1">
        <text>5-(2-hydroxyethyl)-4-methylthiazole + ATP = 4-methyl-5-(2-phosphooxyethyl)-thiazole + ADP + H(+)</text>
        <dbReference type="Rhea" id="RHEA:24212"/>
        <dbReference type="ChEBI" id="CHEBI:15378"/>
        <dbReference type="ChEBI" id="CHEBI:17957"/>
        <dbReference type="ChEBI" id="CHEBI:30616"/>
        <dbReference type="ChEBI" id="CHEBI:58296"/>
        <dbReference type="ChEBI" id="CHEBI:456216"/>
        <dbReference type="EC" id="2.7.1.50"/>
    </reaction>
</comment>
<dbReference type="FunFam" id="3.40.1190.20:FF:000042">
    <property type="entry name" value="Probable thiamine biosynthetic bifunctional enzyme"/>
    <property type="match status" value="1"/>
</dbReference>
<dbReference type="UniPathway" id="UPA00060">
    <property type="reaction ID" value="UER00139"/>
</dbReference>
<dbReference type="Pfam" id="PF02581">
    <property type="entry name" value="TMP-TENI"/>
    <property type="match status" value="1"/>
</dbReference>
<dbReference type="Proteomes" id="UP000199727">
    <property type="component" value="Unassembled WGS sequence"/>
</dbReference>
<comment type="cofactor">
    <cofactor evidence="2">
        <name>Mg(2+)</name>
        <dbReference type="ChEBI" id="CHEBI:18420"/>
    </cofactor>
</comment>
<dbReference type="GO" id="GO:0000287">
    <property type="term" value="F:magnesium ion binding"/>
    <property type="evidence" value="ECO:0007669"/>
    <property type="project" value="InterPro"/>
</dbReference>
<comment type="catalytic activity">
    <reaction evidence="14">
        <text>2-(2-carboxy-4-methylthiazol-5-yl)ethyl phosphate + 4-amino-2-methyl-5-(diphosphooxymethyl)pyrimidine + 2 H(+) = thiamine phosphate + CO2 + diphosphate</text>
        <dbReference type="Rhea" id="RHEA:47848"/>
        <dbReference type="ChEBI" id="CHEBI:15378"/>
        <dbReference type="ChEBI" id="CHEBI:16526"/>
        <dbReference type="ChEBI" id="CHEBI:33019"/>
        <dbReference type="ChEBI" id="CHEBI:37575"/>
        <dbReference type="ChEBI" id="CHEBI:57841"/>
        <dbReference type="ChEBI" id="CHEBI:62890"/>
        <dbReference type="EC" id="2.5.1.3"/>
    </reaction>
</comment>
<comment type="similarity">
    <text evidence="17">In the N-terminal section; belongs to the thiamine-phosphate synthase family.</text>
</comment>
<gene>
    <name evidence="19" type="ORF">C361_05307</name>
</gene>
<keyword evidence="9 19" id="KW-0418">Kinase</keyword>
<dbReference type="CDD" id="cd01170">
    <property type="entry name" value="THZ_kinase"/>
    <property type="match status" value="1"/>
</dbReference>
<evidence type="ECO:0000256" key="6">
    <source>
        <dbReference type="ARBA" id="ARBA00022679"/>
    </source>
</evidence>